<dbReference type="EMBL" id="SMLW01000475">
    <property type="protein sequence ID" value="MTI25013.1"/>
    <property type="molecule type" value="Genomic_DNA"/>
</dbReference>
<keyword evidence="5 6" id="KW-0472">Membrane</keyword>
<accession>A0ABW9RLM7</accession>
<keyword evidence="3 6" id="KW-0812">Transmembrane</keyword>
<sequence length="245" mass="27557">MEIFLLPETWVALLTLTFLEIVLGIDNIIFISIVSNKLPQHQQAKARNIGLSLALIFRIGLLLGITWIITFTEPLFTLFSIDFSGRDLILLAGGIFLIIKSTLEIHEKMEGEEHTGSTKTGGTMLSVIFQIILLDIIFSFDSILTAIGLTDQLILMIIAVIVSIAVMMLFSKKISDFIGKHPTLEVLALSFLILIGFMLAIEALHYHVPKGYIYFAVFFSLVVEFLNMKMRKSKNPVKLKKRLKE</sequence>
<dbReference type="InterPro" id="IPR005496">
    <property type="entry name" value="Integral_membrane_TerC"/>
</dbReference>
<comment type="similarity">
    <text evidence="2">Belongs to the TerC family.</text>
</comment>
<proteinExistence type="inferred from homology"/>
<evidence type="ECO:0000256" key="1">
    <source>
        <dbReference type="ARBA" id="ARBA00004141"/>
    </source>
</evidence>
<organism evidence="7 8">
    <name type="scientific">Fulvivirga kasyanovii</name>
    <dbReference type="NCBI Taxonomy" id="396812"/>
    <lineage>
        <taxon>Bacteria</taxon>
        <taxon>Pseudomonadati</taxon>
        <taxon>Bacteroidota</taxon>
        <taxon>Cytophagia</taxon>
        <taxon>Cytophagales</taxon>
        <taxon>Fulvivirgaceae</taxon>
        <taxon>Fulvivirga</taxon>
    </lineage>
</organism>
<evidence type="ECO:0000313" key="8">
    <source>
        <dbReference type="Proteomes" id="UP000798808"/>
    </source>
</evidence>
<gene>
    <name evidence="7" type="ORF">E1163_08685</name>
</gene>
<evidence type="ECO:0000256" key="3">
    <source>
        <dbReference type="ARBA" id="ARBA00022692"/>
    </source>
</evidence>
<evidence type="ECO:0000256" key="4">
    <source>
        <dbReference type="ARBA" id="ARBA00022989"/>
    </source>
</evidence>
<feature type="transmembrane region" description="Helical" evidence="6">
    <location>
        <begin position="212"/>
        <end position="230"/>
    </location>
</feature>
<comment type="subcellular location">
    <subcellularLocation>
        <location evidence="1">Membrane</location>
        <topology evidence="1">Multi-pass membrane protein</topology>
    </subcellularLocation>
</comment>
<evidence type="ECO:0000256" key="5">
    <source>
        <dbReference type="ARBA" id="ARBA00023136"/>
    </source>
</evidence>
<dbReference type="PANTHER" id="PTHR30238:SF4">
    <property type="entry name" value="SLL1022 PROTEIN"/>
    <property type="match status" value="1"/>
</dbReference>
<feature type="transmembrane region" description="Helical" evidence="6">
    <location>
        <begin position="183"/>
        <end position="206"/>
    </location>
</feature>
<dbReference type="RefSeq" id="WP_155171050.1">
    <property type="nucleotide sequence ID" value="NZ_BAAAFL010000008.1"/>
</dbReference>
<dbReference type="PANTHER" id="PTHR30238">
    <property type="entry name" value="MEMBRANE BOUND PREDICTED REDOX MODULATOR"/>
    <property type="match status" value="1"/>
</dbReference>
<feature type="transmembrane region" description="Helical" evidence="6">
    <location>
        <begin position="12"/>
        <end position="34"/>
    </location>
</feature>
<dbReference type="Pfam" id="PF03741">
    <property type="entry name" value="TerC"/>
    <property type="match status" value="1"/>
</dbReference>
<feature type="transmembrane region" description="Helical" evidence="6">
    <location>
        <begin position="120"/>
        <end position="140"/>
    </location>
</feature>
<feature type="transmembrane region" description="Helical" evidence="6">
    <location>
        <begin position="46"/>
        <end position="69"/>
    </location>
</feature>
<protein>
    <submittedName>
        <fullName evidence="7">TerC family protein</fullName>
    </submittedName>
</protein>
<evidence type="ECO:0000313" key="7">
    <source>
        <dbReference type="EMBL" id="MTI25013.1"/>
    </source>
</evidence>
<reference evidence="7 8" key="1">
    <citation type="submission" date="2019-02" db="EMBL/GenBank/DDBJ databases">
        <authorList>
            <person name="Goldberg S.R."/>
            <person name="Haltli B.A."/>
            <person name="Correa H."/>
            <person name="Russell K.G."/>
        </authorList>
    </citation>
    <scope>NUCLEOTIDE SEQUENCE [LARGE SCALE GENOMIC DNA]</scope>
    <source>
        <strain evidence="7 8">JCM 16186</strain>
    </source>
</reference>
<keyword evidence="4 6" id="KW-1133">Transmembrane helix</keyword>
<evidence type="ECO:0000256" key="6">
    <source>
        <dbReference type="SAM" id="Phobius"/>
    </source>
</evidence>
<feature type="transmembrane region" description="Helical" evidence="6">
    <location>
        <begin position="152"/>
        <end position="171"/>
    </location>
</feature>
<comment type="caution">
    <text evidence="7">The sequence shown here is derived from an EMBL/GenBank/DDBJ whole genome shotgun (WGS) entry which is preliminary data.</text>
</comment>
<keyword evidence="8" id="KW-1185">Reference proteome</keyword>
<feature type="transmembrane region" description="Helical" evidence="6">
    <location>
        <begin position="75"/>
        <end position="99"/>
    </location>
</feature>
<evidence type="ECO:0000256" key="2">
    <source>
        <dbReference type="ARBA" id="ARBA00007511"/>
    </source>
</evidence>
<name>A0ABW9RLM7_9BACT</name>
<dbReference type="Proteomes" id="UP000798808">
    <property type="component" value="Unassembled WGS sequence"/>
</dbReference>